<reference evidence="2 3" key="1">
    <citation type="submission" date="2018-09" db="EMBL/GenBank/DDBJ databases">
        <title>A high-quality reference genome of wild soybean provides a powerful tool to mine soybean genomes.</title>
        <authorList>
            <person name="Xie M."/>
            <person name="Chung C.Y.L."/>
            <person name="Li M.-W."/>
            <person name="Wong F.-L."/>
            <person name="Chan T.-F."/>
            <person name="Lam H.-M."/>
        </authorList>
    </citation>
    <scope>NUCLEOTIDE SEQUENCE [LARGE SCALE GENOMIC DNA]</scope>
    <source>
        <strain evidence="3">cv. W05</strain>
        <tissue evidence="2">Hypocotyl of etiolated seedlings</tissue>
    </source>
</reference>
<evidence type="ECO:0000313" key="3">
    <source>
        <dbReference type="Proteomes" id="UP000289340"/>
    </source>
</evidence>
<dbReference type="PANTHER" id="PTHR47856">
    <property type="entry name" value="HEAVY METAL-ASSOCIATED ISOPRENYLATED PLANT PROTEIN 20-LIKE"/>
    <property type="match status" value="1"/>
</dbReference>
<sequence>MVVIHEKRLRKCLAKLKGIEKVEVDCNSQQVVVTRYAHKNKILKAMRKSGLKADFLYAQNDLLNAYVSASYANLRFNNFIIFELASEKLLYDLISSWSPTKL</sequence>
<protein>
    <recommendedName>
        <fullName evidence="1">HMA domain-containing protein</fullName>
    </recommendedName>
</protein>
<dbReference type="GO" id="GO:0046872">
    <property type="term" value="F:metal ion binding"/>
    <property type="evidence" value="ECO:0007669"/>
    <property type="project" value="InterPro"/>
</dbReference>
<dbReference type="PANTHER" id="PTHR47856:SF2">
    <property type="entry name" value="OS08G0512200 PROTEIN"/>
    <property type="match status" value="1"/>
</dbReference>
<feature type="domain" description="HMA" evidence="1">
    <location>
        <begin position="1"/>
        <end position="54"/>
    </location>
</feature>
<dbReference type="PROSITE" id="PS50846">
    <property type="entry name" value="HMA_2"/>
    <property type="match status" value="1"/>
</dbReference>
<dbReference type="Proteomes" id="UP000289340">
    <property type="component" value="Chromosome 7"/>
</dbReference>
<evidence type="ECO:0000313" key="2">
    <source>
        <dbReference type="EMBL" id="RZC02730.1"/>
    </source>
</evidence>
<dbReference type="Pfam" id="PF00403">
    <property type="entry name" value="HMA"/>
    <property type="match status" value="1"/>
</dbReference>
<organism evidence="2 3">
    <name type="scientific">Glycine soja</name>
    <name type="common">Wild soybean</name>
    <dbReference type="NCBI Taxonomy" id="3848"/>
    <lineage>
        <taxon>Eukaryota</taxon>
        <taxon>Viridiplantae</taxon>
        <taxon>Streptophyta</taxon>
        <taxon>Embryophyta</taxon>
        <taxon>Tracheophyta</taxon>
        <taxon>Spermatophyta</taxon>
        <taxon>Magnoliopsida</taxon>
        <taxon>eudicotyledons</taxon>
        <taxon>Gunneridae</taxon>
        <taxon>Pentapetalae</taxon>
        <taxon>rosids</taxon>
        <taxon>fabids</taxon>
        <taxon>Fabales</taxon>
        <taxon>Fabaceae</taxon>
        <taxon>Papilionoideae</taxon>
        <taxon>50 kb inversion clade</taxon>
        <taxon>NPAAA clade</taxon>
        <taxon>indigoferoid/millettioid clade</taxon>
        <taxon>Phaseoleae</taxon>
        <taxon>Glycine</taxon>
        <taxon>Glycine subgen. Soja</taxon>
    </lineage>
</organism>
<evidence type="ECO:0000259" key="1">
    <source>
        <dbReference type="PROSITE" id="PS50846"/>
    </source>
</evidence>
<dbReference type="InterPro" id="IPR006121">
    <property type="entry name" value="HMA_dom"/>
</dbReference>
<gene>
    <name evidence="2" type="ORF">D0Y65_017720</name>
</gene>
<dbReference type="AlphaFoldDB" id="A0A445JW90"/>
<dbReference type="EMBL" id="QZWG01000007">
    <property type="protein sequence ID" value="RZC02730.1"/>
    <property type="molecule type" value="Genomic_DNA"/>
</dbReference>
<proteinExistence type="predicted"/>
<accession>A0A445JW90</accession>
<dbReference type="InterPro" id="IPR036163">
    <property type="entry name" value="HMA_dom_sf"/>
</dbReference>
<comment type="caution">
    <text evidence="2">The sequence shown here is derived from an EMBL/GenBank/DDBJ whole genome shotgun (WGS) entry which is preliminary data.</text>
</comment>
<name>A0A445JW90_GLYSO</name>
<keyword evidence="3" id="KW-1185">Reference proteome</keyword>
<dbReference type="SUPFAM" id="SSF55008">
    <property type="entry name" value="HMA, heavy metal-associated domain"/>
    <property type="match status" value="1"/>
</dbReference>
<dbReference type="Gene3D" id="3.30.70.100">
    <property type="match status" value="1"/>
</dbReference>
<dbReference type="CDD" id="cd00371">
    <property type="entry name" value="HMA"/>
    <property type="match status" value="1"/>
</dbReference>